<protein>
    <submittedName>
        <fullName evidence="2">Uncharacterized protein</fullName>
    </submittedName>
</protein>
<comment type="caution">
    <text evidence="2">The sequence shown here is derived from an EMBL/GenBank/DDBJ whole genome shotgun (WGS) entry which is preliminary data.</text>
</comment>
<dbReference type="AlphaFoldDB" id="A0A9X0A1Q9"/>
<dbReference type="InterPro" id="IPR005312">
    <property type="entry name" value="DUF1759"/>
</dbReference>
<name>A0A9X0A1Q9_9CNID</name>
<feature type="compositionally biased region" description="Basic residues" evidence="1">
    <location>
        <begin position="8"/>
        <end position="18"/>
    </location>
</feature>
<reference evidence="2" key="1">
    <citation type="submission" date="2023-01" db="EMBL/GenBank/DDBJ databases">
        <title>Genome assembly of the deep-sea coral Lophelia pertusa.</title>
        <authorList>
            <person name="Herrera S."/>
            <person name="Cordes E."/>
        </authorList>
    </citation>
    <scope>NUCLEOTIDE SEQUENCE</scope>
    <source>
        <strain evidence="2">USNM1676648</strain>
        <tissue evidence="2">Polyp</tissue>
    </source>
</reference>
<feature type="region of interest" description="Disordered" evidence="1">
    <location>
        <begin position="1"/>
        <end position="23"/>
    </location>
</feature>
<evidence type="ECO:0000313" key="3">
    <source>
        <dbReference type="Proteomes" id="UP001163046"/>
    </source>
</evidence>
<accession>A0A9X0A1Q9</accession>
<organism evidence="2 3">
    <name type="scientific">Desmophyllum pertusum</name>
    <dbReference type="NCBI Taxonomy" id="174260"/>
    <lineage>
        <taxon>Eukaryota</taxon>
        <taxon>Metazoa</taxon>
        <taxon>Cnidaria</taxon>
        <taxon>Anthozoa</taxon>
        <taxon>Hexacorallia</taxon>
        <taxon>Scleractinia</taxon>
        <taxon>Caryophylliina</taxon>
        <taxon>Caryophylliidae</taxon>
        <taxon>Desmophyllum</taxon>
    </lineage>
</organism>
<gene>
    <name evidence="2" type="ORF">OS493_019350</name>
</gene>
<dbReference type="EMBL" id="MU825407">
    <property type="protein sequence ID" value="KAJ7391219.1"/>
    <property type="molecule type" value="Genomic_DNA"/>
</dbReference>
<sequence>MSAVEDKKKKRTKTKRQVTKASQRLTGAVGRSVDIDILTALMVELEKAYNDFCIEDEEYETLVLDEEHEEHRTVNGLDIPAYRANVNEAYTGARDAFVQAKASKISSIAQLDSGPLPADPLAYPLEEGAALPVQGTAQPETTLTSVNLSLVGSLHFPSQGVLQCQLTVLKRAILIVELELVTLQTTLTSVNLSLCSKASNSHSGVGIGYPSDSVPPTPQYPLPQSFTHQPTVTHVYPGQLTSVLPHQPVSYAMPVQSNGTQANVPMGVGSINRNGYSMPPTQQYLLPQPSIQQSTGGQVYPGQLMSVLPYQLGGYGVSAQSYRASSTDTPGVHLKKMSLPTFSGQRKDWPEFKAVWKQLAEGAYKNKTALAHELKRSVKGEASQRIKSVYVTKPEAYDVMWKKLEDYYDDTSATVQAALEDLHKLKPVSETD</sequence>
<dbReference type="Proteomes" id="UP001163046">
    <property type="component" value="Unassembled WGS sequence"/>
</dbReference>
<evidence type="ECO:0000256" key="1">
    <source>
        <dbReference type="SAM" id="MobiDB-lite"/>
    </source>
</evidence>
<proteinExistence type="predicted"/>
<evidence type="ECO:0000313" key="2">
    <source>
        <dbReference type="EMBL" id="KAJ7391219.1"/>
    </source>
</evidence>
<dbReference type="OrthoDB" id="8123403at2759"/>
<keyword evidence="3" id="KW-1185">Reference proteome</keyword>
<dbReference type="Pfam" id="PF03564">
    <property type="entry name" value="DUF1759"/>
    <property type="match status" value="1"/>
</dbReference>